<dbReference type="InterPro" id="IPR043429">
    <property type="entry name" value="ArtM/GltK/GlnP/TcyL/YhdX-like"/>
</dbReference>
<evidence type="ECO:0000256" key="5">
    <source>
        <dbReference type="ARBA" id="ARBA00022692"/>
    </source>
</evidence>
<feature type="transmembrane region" description="Helical" evidence="8">
    <location>
        <begin position="218"/>
        <end position="240"/>
    </location>
</feature>
<dbReference type="GO" id="GO:0043190">
    <property type="term" value="C:ATP-binding cassette (ABC) transporter complex"/>
    <property type="evidence" value="ECO:0007669"/>
    <property type="project" value="InterPro"/>
</dbReference>
<keyword evidence="7 8" id="KW-0472">Membrane</keyword>
<evidence type="ECO:0000313" key="11">
    <source>
        <dbReference type="Proteomes" id="UP000199517"/>
    </source>
</evidence>
<dbReference type="RefSeq" id="WP_092952145.1">
    <property type="nucleotide sequence ID" value="NZ_FOMQ01000006.1"/>
</dbReference>
<evidence type="ECO:0000259" key="9">
    <source>
        <dbReference type="PROSITE" id="PS50928"/>
    </source>
</evidence>
<keyword evidence="4" id="KW-1003">Cell membrane</keyword>
<dbReference type="CDD" id="cd06261">
    <property type="entry name" value="TM_PBP2"/>
    <property type="match status" value="1"/>
</dbReference>
<dbReference type="EMBL" id="FOMQ01000006">
    <property type="protein sequence ID" value="SFD79715.1"/>
    <property type="molecule type" value="Genomic_DNA"/>
</dbReference>
<evidence type="ECO:0000256" key="1">
    <source>
        <dbReference type="ARBA" id="ARBA00004429"/>
    </source>
</evidence>
<dbReference type="Proteomes" id="UP000199517">
    <property type="component" value="Unassembled WGS sequence"/>
</dbReference>
<keyword evidence="5 8" id="KW-0812">Transmembrane</keyword>
<dbReference type="Gene3D" id="1.10.3720.10">
    <property type="entry name" value="MetI-like"/>
    <property type="match status" value="1"/>
</dbReference>
<keyword evidence="11" id="KW-1185">Reference proteome</keyword>
<comment type="subcellular location">
    <subcellularLocation>
        <location evidence="1">Cell inner membrane</location>
        <topology evidence="1">Multi-pass membrane protein</topology>
    </subcellularLocation>
    <subcellularLocation>
        <location evidence="8">Cell membrane</location>
        <topology evidence="8">Multi-pass membrane protein</topology>
    </subcellularLocation>
</comment>
<dbReference type="GO" id="GO:0022857">
    <property type="term" value="F:transmembrane transporter activity"/>
    <property type="evidence" value="ECO:0007669"/>
    <property type="project" value="InterPro"/>
</dbReference>
<evidence type="ECO:0000256" key="6">
    <source>
        <dbReference type="ARBA" id="ARBA00022989"/>
    </source>
</evidence>
<dbReference type="NCBIfam" id="TIGR01726">
    <property type="entry name" value="HEQRo_perm_3TM"/>
    <property type="match status" value="1"/>
</dbReference>
<dbReference type="InterPro" id="IPR010065">
    <property type="entry name" value="AA_ABC_transptr_permease_3TM"/>
</dbReference>
<dbReference type="PANTHER" id="PTHR30614">
    <property type="entry name" value="MEMBRANE COMPONENT OF AMINO ACID ABC TRANSPORTER"/>
    <property type="match status" value="1"/>
</dbReference>
<dbReference type="OrthoDB" id="6534575at2"/>
<dbReference type="PROSITE" id="PS50928">
    <property type="entry name" value="ABC_TM1"/>
    <property type="match status" value="1"/>
</dbReference>
<evidence type="ECO:0000256" key="7">
    <source>
        <dbReference type="ARBA" id="ARBA00023136"/>
    </source>
</evidence>
<feature type="domain" description="ABC transmembrane type-1" evidence="9">
    <location>
        <begin position="26"/>
        <end position="234"/>
    </location>
</feature>
<evidence type="ECO:0000313" key="10">
    <source>
        <dbReference type="EMBL" id="SFD79715.1"/>
    </source>
</evidence>
<feature type="transmembrane region" description="Helical" evidence="8">
    <location>
        <begin position="26"/>
        <end position="50"/>
    </location>
</feature>
<keyword evidence="6 8" id="KW-1133">Transmembrane helix</keyword>
<evidence type="ECO:0000256" key="2">
    <source>
        <dbReference type="ARBA" id="ARBA00010072"/>
    </source>
</evidence>
<feature type="transmembrane region" description="Helical" evidence="8">
    <location>
        <begin position="118"/>
        <end position="134"/>
    </location>
</feature>
<evidence type="ECO:0000256" key="8">
    <source>
        <dbReference type="RuleBase" id="RU363032"/>
    </source>
</evidence>
<dbReference type="STRING" id="32040.SAMN04489710_106148"/>
<protein>
    <submittedName>
        <fullName evidence="10">Amino acid ABC transporter membrane protein 1, PAAT family</fullName>
    </submittedName>
</protein>
<proteinExistence type="inferred from homology"/>
<dbReference type="PANTHER" id="PTHR30614:SF47">
    <property type="entry name" value="ABC TRANSPORTER PERMEASE"/>
    <property type="match status" value="1"/>
</dbReference>
<comment type="similarity">
    <text evidence="2">Belongs to the binding-protein-dependent transport system permease family. HisMQ subfamily.</text>
</comment>
<feature type="transmembrane region" description="Helical" evidence="8">
    <location>
        <begin position="93"/>
        <end position="111"/>
    </location>
</feature>
<reference evidence="11" key="1">
    <citation type="submission" date="2016-10" db="EMBL/GenBank/DDBJ databases">
        <authorList>
            <person name="Varghese N."/>
            <person name="Submissions S."/>
        </authorList>
    </citation>
    <scope>NUCLEOTIDE SEQUENCE [LARGE SCALE GENOMIC DNA]</scope>
    <source>
        <strain evidence="11">DSM 7481</strain>
    </source>
</reference>
<name>A0A1I1VA83_9BURK</name>
<feature type="transmembrane region" description="Helical" evidence="8">
    <location>
        <begin position="62"/>
        <end position="81"/>
    </location>
</feature>
<accession>A0A1I1VA83</accession>
<dbReference type="InterPro" id="IPR000515">
    <property type="entry name" value="MetI-like"/>
</dbReference>
<organism evidence="10 11">
    <name type="scientific">Paracidovorax konjaci</name>
    <dbReference type="NCBI Taxonomy" id="32040"/>
    <lineage>
        <taxon>Bacteria</taxon>
        <taxon>Pseudomonadati</taxon>
        <taxon>Pseudomonadota</taxon>
        <taxon>Betaproteobacteria</taxon>
        <taxon>Burkholderiales</taxon>
        <taxon>Comamonadaceae</taxon>
        <taxon>Paracidovorax</taxon>
    </lineage>
</organism>
<evidence type="ECO:0000256" key="4">
    <source>
        <dbReference type="ARBA" id="ARBA00022475"/>
    </source>
</evidence>
<evidence type="ECO:0000256" key="3">
    <source>
        <dbReference type="ARBA" id="ARBA00022448"/>
    </source>
</evidence>
<dbReference type="SUPFAM" id="SSF161098">
    <property type="entry name" value="MetI-like"/>
    <property type="match status" value="1"/>
</dbReference>
<dbReference type="Pfam" id="PF00528">
    <property type="entry name" value="BPD_transp_1"/>
    <property type="match status" value="1"/>
</dbReference>
<keyword evidence="3 8" id="KW-0813">Transport</keyword>
<dbReference type="GO" id="GO:0006865">
    <property type="term" value="P:amino acid transport"/>
    <property type="evidence" value="ECO:0007669"/>
    <property type="project" value="TreeGrafter"/>
</dbReference>
<sequence>MTDLSFSALQELLLAPRYLGWLLDGWLMTLWSSLLVIAASTVLGAALAAARESGRASLVRVTGIYLSLVRNTPLLVQLLFWYFGLPSLLPEGVLAWLNGAHALTLFGTVVARWPSFEFLAALAGLVLYSAAYVGEDIRSGLRGVPSGQRAAALALGFTPGQALRHVVLPQALRIAAPPLIGQAMNILKNTSLGMAIGLMELSYRARQVEAETWKTFQVYGIATLLYILAIALLGAAGRLAERRASGTRHRAA</sequence>
<dbReference type="InterPro" id="IPR035906">
    <property type="entry name" value="MetI-like_sf"/>
</dbReference>
<dbReference type="AlphaFoldDB" id="A0A1I1VA83"/>
<gene>
    <name evidence="10" type="ORF">SAMN04489710_106148</name>
</gene>